<keyword evidence="2 8" id="KW-0812">Transmembrane</keyword>
<feature type="transmembrane region" description="Helical" evidence="9">
    <location>
        <begin position="73"/>
        <end position="90"/>
    </location>
</feature>
<keyword evidence="6" id="KW-0443">Lipid metabolism</keyword>
<feature type="transmembrane region" description="Helical" evidence="9">
    <location>
        <begin position="49"/>
        <end position="66"/>
    </location>
</feature>
<dbReference type="GO" id="GO:0140042">
    <property type="term" value="P:lipid droplet formation"/>
    <property type="evidence" value="ECO:0007669"/>
    <property type="project" value="UniProtKB-UniRule"/>
</dbReference>
<evidence type="ECO:0000313" key="11">
    <source>
        <dbReference type="Proteomes" id="UP000019375"/>
    </source>
</evidence>
<evidence type="ECO:0000256" key="8">
    <source>
        <dbReference type="HAMAP-Rule" id="MF_03231"/>
    </source>
</evidence>
<feature type="active site" evidence="8">
    <location>
        <position position="338"/>
    </location>
</feature>
<evidence type="ECO:0000256" key="4">
    <source>
        <dbReference type="ARBA" id="ARBA00022824"/>
    </source>
</evidence>
<dbReference type="GO" id="GO:0005789">
    <property type="term" value="C:endoplasmic reticulum membrane"/>
    <property type="evidence" value="ECO:0007669"/>
    <property type="project" value="UniProtKB-SubCell"/>
</dbReference>
<evidence type="ECO:0000313" key="10">
    <source>
        <dbReference type="EMBL" id="CDF88561.1"/>
    </source>
</evidence>
<keyword evidence="8" id="KW-0444">Lipid biosynthesis</keyword>
<keyword evidence="4 8" id="KW-0256">Endoplasmic reticulum</keyword>
<protein>
    <recommendedName>
        <fullName evidence="8">Acyl-coenzyme A diphosphatase SCS3</fullName>
        <ecNumber evidence="8">3.6.1.-</ecNumber>
    </recommendedName>
    <alternativeName>
        <fullName evidence="8">FIT family protein SCS3</fullName>
    </alternativeName>
</protein>
<sequence length="371" mass="42533">MEHSKALRILALFLCPATLLLGHILGLLYPVPSWIDKDDWINTFFVKKGWFWTSVVMWWCAFRYKGWNKHISLRYFVLSVWWFVFTQAAWFHTAPIMDLIFTATGGLCGFDVLDTNGNLNQKFHDSDVRRTKSLDKIHTLLKKFQLTTEDEFLSNLADHSLKSIRRLMGLNNGDGRDGEPPVSPSELNIFIHDTIHSLGGLGSSAACRAAGGQWTGGHDPSGHIFLNTLMIMLLLGECDFFENLAWPRIKRQGCKLSNYFTDLLDNSPLLNVLQRRPQTTYDVFWELFARPALKCLGDLVNFSLLSVRYVVWENPVFLLFAFVFLWWYSFLMTTLVFHTLSEQLSGLLCAYVVSGGLYLLTIKNSAKRRLV</sequence>
<evidence type="ECO:0000256" key="1">
    <source>
        <dbReference type="ARBA" id="ARBA00004477"/>
    </source>
</evidence>
<feature type="transmembrane region" description="Helical" evidence="9">
    <location>
        <begin position="344"/>
        <end position="362"/>
    </location>
</feature>
<dbReference type="HAMAP" id="MF_03231">
    <property type="entry name" value="SCS3"/>
    <property type="match status" value="1"/>
</dbReference>
<dbReference type="EMBL" id="HG316455">
    <property type="protein sequence ID" value="CDF88561.1"/>
    <property type="molecule type" value="Genomic_DNA"/>
</dbReference>
<reference evidence="11" key="1">
    <citation type="journal article" date="2013" name="Genome Announc.">
        <title>Genome sequence of the food spoilage yeast Zygosaccharomyces bailii CLIB 213(T).</title>
        <authorList>
            <person name="Galeote V."/>
            <person name="Bigey F."/>
            <person name="Devillers H."/>
            <person name="Neuveglise C."/>
            <person name="Dequin S."/>
        </authorList>
    </citation>
    <scope>NUCLEOTIDE SEQUENCE [LARGE SCALE GENOMIC DNA]</scope>
    <source>
        <strain evidence="11">CLIB 213 / ATCC 58445 / CBS 680 / CCRC 21525 / NBRC 1098 / NCYC 1416 / NRRL Y-2227</strain>
    </source>
</reference>
<comment type="catalytic activity">
    <reaction evidence="8">
        <text>hexadecanoyl-CoA + H2O = S-hexadecanoyl-4'-phosphopantetheine + adenosine 3',5'-bisphosphate + 2 H(+)</text>
        <dbReference type="Rhea" id="RHEA:50032"/>
        <dbReference type="ChEBI" id="CHEBI:15377"/>
        <dbReference type="ChEBI" id="CHEBI:15378"/>
        <dbReference type="ChEBI" id="CHEBI:57379"/>
        <dbReference type="ChEBI" id="CHEBI:58343"/>
        <dbReference type="ChEBI" id="CHEBI:132018"/>
    </reaction>
</comment>
<dbReference type="AlphaFoldDB" id="A0A8J2WXB6"/>
<feature type="transmembrane region" description="Helical" evidence="9">
    <location>
        <begin position="7"/>
        <end position="29"/>
    </location>
</feature>
<name>A0A8J2WXB6_ZYGB2</name>
<keyword evidence="8" id="KW-0594">Phospholipid biosynthesis</keyword>
<dbReference type="OrthoDB" id="5579088at2759"/>
<evidence type="ECO:0000256" key="5">
    <source>
        <dbReference type="ARBA" id="ARBA00022989"/>
    </source>
</evidence>
<proteinExistence type="inferred from homology"/>
<comment type="catalytic activity">
    <reaction evidence="8">
        <text>(9Z)-octadecenoyl-CoA + H2O = S-(9Z-octadecenoyl)-4'-phosphopantetheine + adenosine 3',5'-bisphosphate + 2 H(+)</text>
        <dbReference type="Rhea" id="RHEA:65564"/>
        <dbReference type="ChEBI" id="CHEBI:15377"/>
        <dbReference type="ChEBI" id="CHEBI:15378"/>
        <dbReference type="ChEBI" id="CHEBI:57387"/>
        <dbReference type="ChEBI" id="CHEBI:58343"/>
        <dbReference type="ChEBI" id="CHEBI:156553"/>
    </reaction>
</comment>
<evidence type="ECO:0000256" key="3">
    <source>
        <dbReference type="ARBA" id="ARBA00022801"/>
    </source>
</evidence>
<feature type="active site" evidence="8">
    <location>
        <position position="223"/>
    </location>
</feature>
<organism evidence="10 11">
    <name type="scientific">Zygosaccharomyces bailii (strain CLIB 213 / ATCC 58445 / CBS 680 / BCRC 21525 / NBRC 1098 / NCYC 1416 / NRRL Y-2227)</name>
    <dbReference type="NCBI Taxonomy" id="1333698"/>
    <lineage>
        <taxon>Eukaryota</taxon>
        <taxon>Fungi</taxon>
        <taxon>Dikarya</taxon>
        <taxon>Ascomycota</taxon>
        <taxon>Saccharomycotina</taxon>
        <taxon>Saccharomycetes</taxon>
        <taxon>Saccharomycetales</taxon>
        <taxon>Saccharomycetaceae</taxon>
        <taxon>Zygosaccharomyces</taxon>
    </lineage>
</organism>
<gene>
    <name evidence="8" type="primary">SCS3</name>
    <name evidence="8" type="synonym">FIT2B</name>
    <name evidence="10" type="ORF">BN860_13102g</name>
</gene>
<dbReference type="EC" id="3.6.1.-" evidence="8"/>
<evidence type="ECO:0000256" key="6">
    <source>
        <dbReference type="ARBA" id="ARBA00023098"/>
    </source>
</evidence>
<comment type="similarity">
    <text evidence="8">Belongs to the FIT family. Fungal FIT2B/SCS3 subfamily.</text>
</comment>
<accession>A0A8J2WXB6</accession>
<keyword evidence="8" id="KW-1208">Phospholipid metabolism</keyword>
<keyword evidence="3 8" id="KW-0378">Hydrolase</keyword>
<evidence type="ECO:0000256" key="7">
    <source>
        <dbReference type="ARBA" id="ARBA00023136"/>
    </source>
</evidence>
<comment type="subcellular location">
    <subcellularLocation>
        <location evidence="1 8">Endoplasmic reticulum membrane</location>
        <topology evidence="1 8">Multi-pass membrane protein</topology>
    </subcellularLocation>
</comment>
<comment type="catalytic activity">
    <reaction evidence="8">
        <text>(5Z,8Z,11Z,14Z)-eicosatetraenoyl-CoA + H2O = S-(5Z,8Z,11Z,14Z-eicosatetraenoyl)-4'-phosphopantetheine + adenosine 3',5'-bisphosphate + 2 H(+)</text>
        <dbReference type="Rhea" id="RHEA:65568"/>
        <dbReference type="ChEBI" id="CHEBI:15377"/>
        <dbReference type="ChEBI" id="CHEBI:15378"/>
        <dbReference type="ChEBI" id="CHEBI:57368"/>
        <dbReference type="ChEBI" id="CHEBI:58343"/>
        <dbReference type="ChEBI" id="CHEBI:156554"/>
    </reaction>
</comment>
<dbReference type="GO" id="GO:0008654">
    <property type="term" value="P:phospholipid biosynthetic process"/>
    <property type="evidence" value="ECO:0007669"/>
    <property type="project" value="UniProtKB-KW"/>
</dbReference>
<comment type="function">
    <text evidence="8">Fatty acyl-coenzyme A (CoA) diphosphatase that hydrolyzes fatty acyl-CoA to yield acyl-4'-phosphopantetheine and adenosine 3',5'-bisphosphate. Preferentially hydrolyzes unsaturated long-chain acyl-CoA substrates in the endoplasmic reticulum (ER) lumen. This catalytic activity is required for maintaining ER structure and for lipid droplets (LDs) biogenesis, which are lipid storage organelles involved in maintaining lipid and energy homeostasis. May directly bind to diacylglycerol (DAGs) and triacylglycerol, which is also important for LD biogenesis. May support directional budding of nacent LDs from the ER into the cytosol by reducing DAG levels at sites of LD formation. May play a role in the regulation of cell morphology and cytoskeletal organization. Involved in phospholipid biosynthesis.</text>
</comment>
<feature type="transmembrane region" description="Helical" evidence="9">
    <location>
        <begin position="316"/>
        <end position="338"/>
    </location>
</feature>
<keyword evidence="11" id="KW-1185">Reference proteome</keyword>
<dbReference type="InterPro" id="IPR046400">
    <property type="entry name" value="SCS3"/>
</dbReference>
<dbReference type="PANTHER" id="PTHR23129">
    <property type="entry name" value="ACYL-COENZYME A DIPHOSPHATASE FITM2"/>
    <property type="match status" value="1"/>
</dbReference>
<keyword evidence="7 8" id="KW-0472">Membrane</keyword>
<dbReference type="Proteomes" id="UP000019375">
    <property type="component" value="Unassembled WGS sequence"/>
</dbReference>
<dbReference type="Pfam" id="PF10261">
    <property type="entry name" value="FIT"/>
    <property type="match status" value="1"/>
</dbReference>
<keyword evidence="5 8" id="KW-1133">Transmembrane helix</keyword>
<comment type="catalytic activity">
    <reaction evidence="8">
        <text>an acyl-CoA + H2O = an acyl-4'-phosphopantetheine + adenosine 3',5'-bisphosphate + 2 H(+)</text>
        <dbReference type="Rhea" id="RHEA:50044"/>
        <dbReference type="ChEBI" id="CHEBI:15377"/>
        <dbReference type="ChEBI" id="CHEBI:15378"/>
        <dbReference type="ChEBI" id="CHEBI:58342"/>
        <dbReference type="ChEBI" id="CHEBI:58343"/>
        <dbReference type="ChEBI" id="CHEBI:132023"/>
    </reaction>
</comment>
<dbReference type="InterPro" id="IPR019388">
    <property type="entry name" value="FIT"/>
</dbReference>
<dbReference type="GO" id="GO:0010945">
    <property type="term" value="F:coenzyme A diphosphatase activity"/>
    <property type="evidence" value="ECO:0007669"/>
    <property type="project" value="InterPro"/>
</dbReference>
<evidence type="ECO:0000256" key="9">
    <source>
        <dbReference type="SAM" id="Phobius"/>
    </source>
</evidence>
<dbReference type="PANTHER" id="PTHR23129:SF0">
    <property type="entry name" value="ACYL-COENZYME A DIPHOSPHATASE FITM2"/>
    <property type="match status" value="1"/>
</dbReference>
<evidence type="ECO:0000256" key="2">
    <source>
        <dbReference type="ARBA" id="ARBA00022692"/>
    </source>
</evidence>